<dbReference type="GO" id="GO:0005524">
    <property type="term" value="F:ATP binding"/>
    <property type="evidence" value="ECO:0007669"/>
    <property type="project" value="UniProtKB-KW"/>
</dbReference>
<evidence type="ECO:0000256" key="1">
    <source>
        <dbReference type="ARBA" id="ARBA00022679"/>
    </source>
</evidence>
<dbReference type="GO" id="GO:0070733">
    <property type="term" value="F:AMPylase activity"/>
    <property type="evidence" value="ECO:0007669"/>
    <property type="project" value="UniProtKB-EC"/>
</dbReference>
<dbReference type="Pfam" id="PF02661">
    <property type="entry name" value="Fic"/>
    <property type="match status" value="1"/>
</dbReference>
<accession>A0AAN5L8U2</accession>
<dbReference type="InterPro" id="IPR003812">
    <property type="entry name" value="Fido"/>
</dbReference>
<keyword evidence="2" id="KW-0548">Nucleotidyltransferase</keyword>
<reference evidence="9" key="2">
    <citation type="submission" date="2020-11" db="EMBL/GenBank/DDBJ databases">
        <authorList>
            <consortium name="NCBI Pathogen Detection Project"/>
        </authorList>
    </citation>
    <scope>NUCLEOTIDE SEQUENCE</scope>
    <source>
        <strain evidence="9">R404</strain>
    </source>
</reference>
<evidence type="ECO:0000256" key="5">
    <source>
        <dbReference type="ARBA" id="ARBA00034531"/>
    </source>
</evidence>
<comment type="catalytic activity">
    <reaction evidence="6">
        <text>L-threonyl-[protein] + ATP = 3-O-(5'-adenylyl)-L-threonyl-[protein] + diphosphate</text>
        <dbReference type="Rhea" id="RHEA:54292"/>
        <dbReference type="Rhea" id="RHEA-COMP:11060"/>
        <dbReference type="Rhea" id="RHEA-COMP:13847"/>
        <dbReference type="ChEBI" id="CHEBI:30013"/>
        <dbReference type="ChEBI" id="CHEBI:30616"/>
        <dbReference type="ChEBI" id="CHEBI:33019"/>
        <dbReference type="ChEBI" id="CHEBI:138113"/>
        <dbReference type="EC" id="2.7.7.108"/>
    </reaction>
</comment>
<proteinExistence type="predicted"/>
<feature type="domain" description="Fido" evidence="8">
    <location>
        <begin position="59"/>
        <end position="205"/>
    </location>
</feature>
<evidence type="ECO:0000256" key="7">
    <source>
        <dbReference type="ARBA" id="ARBA00048696"/>
    </source>
</evidence>
<comment type="catalytic activity">
    <reaction evidence="7">
        <text>L-tyrosyl-[protein] + ATP = O-(5'-adenylyl)-L-tyrosyl-[protein] + diphosphate</text>
        <dbReference type="Rhea" id="RHEA:54288"/>
        <dbReference type="Rhea" id="RHEA-COMP:10136"/>
        <dbReference type="Rhea" id="RHEA-COMP:13846"/>
        <dbReference type="ChEBI" id="CHEBI:30616"/>
        <dbReference type="ChEBI" id="CHEBI:33019"/>
        <dbReference type="ChEBI" id="CHEBI:46858"/>
        <dbReference type="ChEBI" id="CHEBI:83624"/>
        <dbReference type="EC" id="2.7.7.108"/>
    </reaction>
</comment>
<keyword evidence="1" id="KW-0808">Transferase</keyword>
<dbReference type="GO" id="GO:0051302">
    <property type="term" value="P:regulation of cell division"/>
    <property type="evidence" value="ECO:0007669"/>
    <property type="project" value="TreeGrafter"/>
</dbReference>
<evidence type="ECO:0000256" key="3">
    <source>
        <dbReference type="ARBA" id="ARBA00022741"/>
    </source>
</evidence>
<sequence>MSKYELNSAEERYQPGSGDLVLSNKLGITDDEEMETLESGLLLMLYERLFIEGQPPSVLAFEHVSGWHRQWLGNVYDWAGKLRHANLAKDGFQFAAADRIPLLLDSFDKQFLSRSAELKFLVRPELVRPELVRYLAECHVEFILIHPFREGNGRLSRLLCDVLSVVAGKGLLDYSLWDEHKAFYFRAIQAGISGNYSPMMQLMSDILPD</sequence>
<keyword evidence="3" id="KW-0547">Nucleotide-binding</keyword>
<evidence type="ECO:0000256" key="2">
    <source>
        <dbReference type="ARBA" id="ARBA00022695"/>
    </source>
</evidence>
<dbReference type="AlphaFoldDB" id="A0AAN5L8U2"/>
<name>A0AAN5L8U2_KLEOX</name>
<dbReference type="Gene3D" id="1.10.3290.10">
    <property type="entry name" value="Fido-like domain"/>
    <property type="match status" value="1"/>
</dbReference>
<dbReference type="PANTHER" id="PTHR39560:SF1">
    <property type="entry name" value="PROTEIN ADENYLYLTRANSFERASE FIC-RELATED"/>
    <property type="match status" value="1"/>
</dbReference>
<reference evidence="9" key="1">
    <citation type="journal article" date="2018" name="Genome Biol.">
        <title>SKESA: strategic k-mer extension for scrupulous assemblies.</title>
        <authorList>
            <person name="Souvorov A."/>
            <person name="Agarwala R."/>
            <person name="Lipman D.J."/>
        </authorList>
    </citation>
    <scope>NUCLEOTIDE SEQUENCE</scope>
    <source>
        <strain evidence="9">R404</strain>
    </source>
</reference>
<evidence type="ECO:0000256" key="6">
    <source>
        <dbReference type="ARBA" id="ARBA00047939"/>
    </source>
</evidence>
<dbReference type="Proteomes" id="UP000856143">
    <property type="component" value="Unassembled WGS sequence"/>
</dbReference>
<evidence type="ECO:0000259" key="8">
    <source>
        <dbReference type="PROSITE" id="PS51459"/>
    </source>
</evidence>
<organism evidence="9 10">
    <name type="scientific">Klebsiella oxytoca</name>
    <dbReference type="NCBI Taxonomy" id="571"/>
    <lineage>
        <taxon>Bacteria</taxon>
        <taxon>Pseudomonadati</taxon>
        <taxon>Pseudomonadota</taxon>
        <taxon>Gammaproteobacteria</taxon>
        <taxon>Enterobacterales</taxon>
        <taxon>Enterobacteriaceae</taxon>
        <taxon>Klebsiella/Raoultella group</taxon>
        <taxon>Klebsiella</taxon>
    </lineage>
</organism>
<evidence type="ECO:0000256" key="4">
    <source>
        <dbReference type="ARBA" id="ARBA00022840"/>
    </source>
</evidence>
<dbReference type="SUPFAM" id="SSF140931">
    <property type="entry name" value="Fic-like"/>
    <property type="match status" value="1"/>
</dbReference>
<protein>
    <recommendedName>
        <fullName evidence="5">protein adenylyltransferase</fullName>
        <ecNumber evidence="5">2.7.7.108</ecNumber>
    </recommendedName>
</protein>
<dbReference type="PANTHER" id="PTHR39560">
    <property type="entry name" value="PROTEIN ADENYLYLTRANSFERASE FIC-RELATED"/>
    <property type="match status" value="1"/>
</dbReference>
<dbReference type="InterPro" id="IPR036597">
    <property type="entry name" value="Fido-like_dom_sf"/>
</dbReference>
<evidence type="ECO:0000313" key="10">
    <source>
        <dbReference type="Proteomes" id="UP000856143"/>
    </source>
</evidence>
<keyword evidence="4" id="KW-0067">ATP-binding</keyword>
<dbReference type="PROSITE" id="PS51459">
    <property type="entry name" value="FIDO"/>
    <property type="match status" value="1"/>
</dbReference>
<comment type="caution">
    <text evidence="9">The sequence shown here is derived from an EMBL/GenBank/DDBJ whole genome shotgun (WGS) entry which is preliminary data.</text>
</comment>
<dbReference type="EMBL" id="DACSEO010000026">
    <property type="protein sequence ID" value="HAT1681897.1"/>
    <property type="molecule type" value="Genomic_DNA"/>
</dbReference>
<gene>
    <name evidence="9" type="ORF">I8Y21_002575</name>
</gene>
<evidence type="ECO:0000313" key="9">
    <source>
        <dbReference type="EMBL" id="HAT1681897.1"/>
    </source>
</evidence>
<dbReference type="EC" id="2.7.7.108" evidence="5"/>